<dbReference type="InterPro" id="IPR020904">
    <property type="entry name" value="Sc_DH/Rdtase_CS"/>
</dbReference>
<dbReference type="PROSITE" id="PS00061">
    <property type="entry name" value="ADH_SHORT"/>
    <property type="match status" value="1"/>
</dbReference>
<dbReference type="OrthoDB" id="5371740at2759"/>
<dbReference type="GO" id="GO:0016491">
    <property type="term" value="F:oxidoreductase activity"/>
    <property type="evidence" value="ECO:0007669"/>
    <property type="project" value="UniProtKB-KW"/>
</dbReference>
<dbReference type="AlphaFoldDB" id="A0A0D2BHT8"/>
<dbReference type="VEuPathDB" id="FungiDB:PV08_02776"/>
<evidence type="ECO:0000313" key="4">
    <source>
        <dbReference type="EMBL" id="KIW18488.1"/>
    </source>
</evidence>
<dbReference type="Proteomes" id="UP000053328">
    <property type="component" value="Unassembled WGS sequence"/>
</dbReference>
<dbReference type="HOGENOM" id="CLU_010194_13_3_1"/>
<dbReference type="GeneID" id="27329859"/>
<protein>
    <submittedName>
        <fullName evidence="4">Uncharacterized protein</fullName>
    </submittedName>
</protein>
<dbReference type="SUPFAM" id="SSF51735">
    <property type="entry name" value="NAD(P)-binding Rossmann-fold domains"/>
    <property type="match status" value="1"/>
</dbReference>
<dbReference type="RefSeq" id="XP_016238704.1">
    <property type="nucleotide sequence ID" value="XM_016377134.1"/>
</dbReference>
<evidence type="ECO:0000256" key="3">
    <source>
        <dbReference type="ARBA" id="ARBA00023002"/>
    </source>
</evidence>
<dbReference type="PRINTS" id="PR00081">
    <property type="entry name" value="GDHRDH"/>
</dbReference>
<keyword evidence="2" id="KW-0521">NADP</keyword>
<accession>A0A0D2BHT8</accession>
<evidence type="ECO:0000256" key="2">
    <source>
        <dbReference type="ARBA" id="ARBA00022857"/>
    </source>
</evidence>
<dbReference type="Pfam" id="PF00106">
    <property type="entry name" value="adh_short"/>
    <property type="match status" value="1"/>
</dbReference>
<organism evidence="4 5">
    <name type="scientific">Exophiala spinifera</name>
    <dbReference type="NCBI Taxonomy" id="91928"/>
    <lineage>
        <taxon>Eukaryota</taxon>
        <taxon>Fungi</taxon>
        <taxon>Dikarya</taxon>
        <taxon>Ascomycota</taxon>
        <taxon>Pezizomycotina</taxon>
        <taxon>Eurotiomycetes</taxon>
        <taxon>Chaetothyriomycetidae</taxon>
        <taxon>Chaetothyriales</taxon>
        <taxon>Herpotrichiellaceae</taxon>
        <taxon>Exophiala</taxon>
    </lineage>
</organism>
<gene>
    <name evidence="4" type="ORF">PV08_02776</name>
</gene>
<dbReference type="InterPro" id="IPR002347">
    <property type="entry name" value="SDR_fam"/>
</dbReference>
<dbReference type="InterPro" id="IPR036291">
    <property type="entry name" value="NAD(P)-bd_dom_sf"/>
</dbReference>
<keyword evidence="5" id="KW-1185">Reference proteome</keyword>
<proteinExistence type="inferred from homology"/>
<comment type="similarity">
    <text evidence="1">Belongs to the short-chain dehydrogenases/reductases (SDR) family.</text>
</comment>
<evidence type="ECO:0000256" key="1">
    <source>
        <dbReference type="ARBA" id="ARBA00006484"/>
    </source>
</evidence>
<dbReference type="Gene3D" id="3.40.50.720">
    <property type="entry name" value="NAD(P)-binding Rossmann-like Domain"/>
    <property type="match status" value="1"/>
</dbReference>
<dbReference type="PANTHER" id="PTHR43180">
    <property type="entry name" value="3-OXOACYL-(ACYL-CARRIER-PROTEIN) REDUCTASE (AFU_ORTHOLOGUE AFUA_6G11210)"/>
    <property type="match status" value="1"/>
</dbReference>
<dbReference type="STRING" id="91928.A0A0D2BHT8"/>
<reference evidence="4 5" key="1">
    <citation type="submission" date="2015-01" db="EMBL/GenBank/DDBJ databases">
        <title>The Genome Sequence of Exophiala spinifera CBS89968.</title>
        <authorList>
            <consortium name="The Broad Institute Genomics Platform"/>
            <person name="Cuomo C."/>
            <person name="de Hoog S."/>
            <person name="Gorbushina A."/>
            <person name="Stielow B."/>
            <person name="Teixiera M."/>
            <person name="Abouelleil A."/>
            <person name="Chapman S.B."/>
            <person name="Priest M."/>
            <person name="Young S.K."/>
            <person name="Wortman J."/>
            <person name="Nusbaum C."/>
            <person name="Birren B."/>
        </authorList>
    </citation>
    <scope>NUCLEOTIDE SEQUENCE [LARGE SCALE GENOMIC DNA]</scope>
    <source>
        <strain evidence="4 5">CBS 89968</strain>
    </source>
</reference>
<dbReference type="PANTHER" id="PTHR43180:SF31">
    <property type="entry name" value="CHAIN DEHYDROGENASE_REDUCTASE, PUTATIVE (AFU_ORTHOLOGUE AFUA_2G16570)-RELATED"/>
    <property type="match status" value="1"/>
</dbReference>
<keyword evidence="3" id="KW-0560">Oxidoreductase</keyword>
<evidence type="ECO:0000313" key="5">
    <source>
        <dbReference type="Proteomes" id="UP000053328"/>
    </source>
</evidence>
<sequence>MVVKPLAQVDPSKLKGASVLITGAASGLGKSTATFFAQSGALVTIADLQDRSSFAAELTRQGHTAQFVRCDVTDWGSQVAAFQAALRFSPTRTLDVVAAFAGVDGNINVFEHILETEASVDGQPPAVPSVAPIDVNLKGAYFTSILALHYFRLKAPDGTVPVSTITKSLTIVASLSGYIDEDHNVTYSASKFGSRGLFRTIRAKAYDQFHVRVNAIAPWAMRTPMTEAMLEGIAELGIVHGKGITVVEHEVLTQALTTIAVDDTIRGRSFAIVPEGAVDLGDDIDGNYGGTRLVELMALRKEAGDIIFE</sequence>
<dbReference type="EMBL" id="KN847493">
    <property type="protein sequence ID" value="KIW18488.1"/>
    <property type="molecule type" value="Genomic_DNA"/>
</dbReference>
<name>A0A0D2BHT8_9EURO</name>